<accession>A0ABC9GBN9</accession>
<organism evidence="2 3">
    <name type="scientific">Urochloa decumbens</name>
    <dbReference type="NCBI Taxonomy" id="240449"/>
    <lineage>
        <taxon>Eukaryota</taxon>
        <taxon>Viridiplantae</taxon>
        <taxon>Streptophyta</taxon>
        <taxon>Embryophyta</taxon>
        <taxon>Tracheophyta</taxon>
        <taxon>Spermatophyta</taxon>
        <taxon>Magnoliopsida</taxon>
        <taxon>Liliopsida</taxon>
        <taxon>Poales</taxon>
        <taxon>Poaceae</taxon>
        <taxon>PACMAD clade</taxon>
        <taxon>Panicoideae</taxon>
        <taxon>Panicodae</taxon>
        <taxon>Paniceae</taxon>
        <taxon>Melinidinae</taxon>
        <taxon>Urochloa</taxon>
    </lineage>
</organism>
<dbReference type="InterPro" id="IPR056594">
    <property type="entry name" value="AT5G49610-like_b-prop"/>
</dbReference>
<sequence>MAAPPPPAAALVDDLIGEILLRLPPDDPASLFRAALVCKPWRALLTDRAFLRRYRAFHRTPPVLGFLHDVHRSGGRVFPRFIPTTGASPPPIPQPEPRCWTLDCRHGRVLLHSSATSDLIVWDPIAGGRQEIPQPVNQHEDYYEYFTAAVLCASDGCDDHHECRRGPFVVVFAGADIDDAYGDDEDGVTWATVYSSSTGAWSAEVSIHLGPILENREVIGRSLLAGDALYFTVEEGRRVLKYDLSQHALSVIKPPPLHIGNMVLVTAEDGGLGAAGVKGYSLHLWSWQIGADSIGEWVPGKVIELDMMISIGIGDPTTKLNVVGFAEGADSIFINANDGIFTVEIKSSSVRKIGKRGDFSTIFPYMSFYTPDHAST</sequence>
<feature type="domain" description="F-box" evidence="1">
    <location>
        <begin position="11"/>
        <end position="54"/>
    </location>
</feature>
<dbReference type="AlphaFoldDB" id="A0ABC9GBN9"/>
<dbReference type="Pfam" id="PF00646">
    <property type="entry name" value="F-box"/>
    <property type="match status" value="1"/>
</dbReference>
<proteinExistence type="predicted"/>
<reference evidence="2" key="1">
    <citation type="submission" date="2024-10" db="EMBL/GenBank/DDBJ databases">
        <authorList>
            <person name="Ryan C."/>
        </authorList>
    </citation>
    <scope>NUCLEOTIDE SEQUENCE [LARGE SCALE GENOMIC DNA]</scope>
</reference>
<dbReference type="Pfam" id="PF23635">
    <property type="entry name" value="Beta-prop_AT5G49610-like"/>
    <property type="match status" value="1"/>
</dbReference>
<keyword evidence="3" id="KW-1185">Reference proteome</keyword>
<dbReference type="SUPFAM" id="SSF50965">
    <property type="entry name" value="Galactose oxidase, central domain"/>
    <property type="match status" value="1"/>
</dbReference>
<dbReference type="Proteomes" id="UP001497457">
    <property type="component" value="Chromosome 8b"/>
</dbReference>
<dbReference type="SUPFAM" id="SSF81383">
    <property type="entry name" value="F-box domain"/>
    <property type="match status" value="1"/>
</dbReference>
<evidence type="ECO:0000313" key="2">
    <source>
        <dbReference type="EMBL" id="CAL5091793.1"/>
    </source>
</evidence>
<evidence type="ECO:0000259" key="1">
    <source>
        <dbReference type="SMART" id="SM00256"/>
    </source>
</evidence>
<evidence type="ECO:0000313" key="3">
    <source>
        <dbReference type="Proteomes" id="UP001497457"/>
    </source>
</evidence>
<dbReference type="Gene3D" id="1.20.1280.50">
    <property type="match status" value="1"/>
</dbReference>
<dbReference type="EMBL" id="OZ075118">
    <property type="protein sequence ID" value="CAL5091793.1"/>
    <property type="molecule type" value="Genomic_DNA"/>
</dbReference>
<dbReference type="PANTHER" id="PTHR32133:SF359">
    <property type="entry name" value="F-BOX DOMAIN-CONTAINING PROTEIN"/>
    <property type="match status" value="1"/>
</dbReference>
<protein>
    <recommendedName>
        <fullName evidence="1">F-box domain-containing protein</fullName>
    </recommendedName>
</protein>
<dbReference type="SMART" id="SM00256">
    <property type="entry name" value="FBOX"/>
    <property type="match status" value="1"/>
</dbReference>
<dbReference type="InterPro" id="IPR001810">
    <property type="entry name" value="F-box_dom"/>
</dbReference>
<dbReference type="InterPro" id="IPR036047">
    <property type="entry name" value="F-box-like_dom_sf"/>
</dbReference>
<gene>
    <name evidence="2" type="ORF">URODEC1_LOCUS114558</name>
</gene>
<dbReference type="InterPro" id="IPR011043">
    <property type="entry name" value="Gal_Oxase/kelch_b-propeller"/>
</dbReference>
<name>A0ABC9GBN9_9POAL</name>
<dbReference type="PANTHER" id="PTHR32133">
    <property type="entry name" value="OS07G0120400 PROTEIN"/>
    <property type="match status" value="1"/>
</dbReference>